<dbReference type="Proteomes" id="UP000006038">
    <property type="component" value="Unassembled WGS sequence"/>
</dbReference>
<organism evidence="1">
    <name type="scientific">Oryza brachyantha</name>
    <name type="common">malo sina</name>
    <dbReference type="NCBI Taxonomy" id="4533"/>
    <lineage>
        <taxon>Eukaryota</taxon>
        <taxon>Viridiplantae</taxon>
        <taxon>Streptophyta</taxon>
        <taxon>Embryophyta</taxon>
        <taxon>Tracheophyta</taxon>
        <taxon>Spermatophyta</taxon>
        <taxon>Magnoliopsida</taxon>
        <taxon>Liliopsida</taxon>
        <taxon>Poales</taxon>
        <taxon>Poaceae</taxon>
        <taxon>BOP clade</taxon>
        <taxon>Oryzoideae</taxon>
        <taxon>Oryzeae</taxon>
        <taxon>Oryzinae</taxon>
        <taxon>Oryza</taxon>
    </lineage>
</organism>
<dbReference type="AlphaFoldDB" id="J3LAE9"/>
<protein>
    <submittedName>
        <fullName evidence="1">Uncharacterized protein</fullName>
    </submittedName>
</protein>
<dbReference type="EnsemblPlants" id="OB02G16160.1">
    <property type="protein sequence ID" value="OB02G16160.1"/>
    <property type="gene ID" value="OB02G16160"/>
</dbReference>
<reference evidence="1" key="1">
    <citation type="submission" date="2013-04" db="UniProtKB">
        <authorList>
            <consortium name="EnsemblPlants"/>
        </authorList>
    </citation>
    <scope>IDENTIFICATION</scope>
</reference>
<evidence type="ECO:0000313" key="2">
    <source>
        <dbReference type="Proteomes" id="UP000006038"/>
    </source>
</evidence>
<keyword evidence="2" id="KW-1185">Reference proteome</keyword>
<proteinExistence type="predicted"/>
<sequence>MSGAAPAPAPGERDELADSLAELFANVSLMVRGELQCHIIINKFSSLPTLSSSSQSPAQCHIIVNKFSSSPTSPSPSPLQPS</sequence>
<evidence type="ECO:0000313" key="1">
    <source>
        <dbReference type="EnsemblPlants" id="OB02G16160.1"/>
    </source>
</evidence>
<dbReference type="HOGENOM" id="CLU_2561994_0_0_1"/>
<accession>J3LAE9</accession>
<dbReference type="STRING" id="4533.J3LAE9"/>
<name>J3LAE9_ORYBR</name>
<dbReference type="Gramene" id="OB02G16160.1">
    <property type="protein sequence ID" value="OB02G16160.1"/>
    <property type="gene ID" value="OB02G16160"/>
</dbReference>